<evidence type="ECO:0000256" key="8">
    <source>
        <dbReference type="ARBA" id="ARBA00023209"/>
    </source>
</evidence>
<dbReference type="Proteomes" id="UP000295756">
    <property type="component" value="Chromosome"/>
</dbReference>
<evidence type="ECO:0000256" key="5">
    <source>
        <dbReference type="ARBA" id="ARBA00022989"/>
    </source>
</evidence>
<gene>
    <name evidence="10 11" type="primary">plsY</name>
    <name evidence="11" type="ORF">EW139_06510</name>
</gene>
<dbReference type="NCBIfam" id="TIGR00023">
    <property type="entry name" value="glycerol-3-phosphate 1-O-acyltransferase PlsY"/>
    <property type="match status" value="1"/>
</dbReference>
<feature type="transmembrane region" description="Helical" evidence="10">
    <location>
        <begin position="6"/>
        <end position="28"/>
    </location>
</feature>
<feature type="transmembrane region" description="Helical" evidence="10">
    <location>
        <begin position="81"/>
        <end position="100"/>
    </location>
</feature>
<keyword evidence="6 10" id="KW-0443">Lipid metabolism</keyword>
<dbReference type="SMART" id="SM01207">
    <property type="entry name" value="G3P_acyltransf"/>
    <property type="match status" value="1"/>
</dbReference>
<comment type="subunit">
    <text evidence="10">Probably interacts with PlsX.</text>
</comment>
<comment type="pathway">
    <text evidence="10">Lipid metabolism; phospholipid metabolism.</text>
</comment>
<evidence type="ECO:0000256" key="3">
    <source>
        <dbReference type="ARBA" id="ARBA00022679"/>
    </source>
</evidence>
<keyword evidence="7 10" id="KW-0472">Membrane</keyword>
<proteinExistence type="inferred from homology"/>
<keyword evidence="9 10" id="KW-1208">Phospholipid metabolism</keyword>
<comment type="subcellular location">
    <subcellularLocation>
        <location evidence="10">Cell membrane</location>
        <topology evidence="10">Multi-pass membrane protein</topology>
    </subcellularLocation>
</comment>
<feature type="transmembrane region" description="Helical" evidence="10">
    <location>
        <begin position="120"/>
        <end position="148"/>
    </location>
</feature>
<evidence type="ECO:0000313" key="11">
    <source>
        <dbReference type="EMBL" id="QBR47790.1"/>
    </source>
</evidence>
<keyword evidence="5 10" id="KW-1133">Transmembrane helix</keyword>
<keyword evidence="1 10" id="KW-1003">Cell membrane</keyword>
<evidence type="ECO:0000256" key="6">
    <source>
        <dbReference type="ARBA" id="ARBA00023098"/>
    </source>
</evidence>
<evidence type="ECO:0000256" key="4">
    <source>
        <dbReference type="ARBA" id="ARBA00022692"/>
    </source>
</evidence>
<evidence type="ECO:0000256" key="1">
    <source>
        <dbReference type="ARBA" id="ARBA00022475"/>
    </source>
</evidence>
<dbReference type="PANTHER" id="PTHR30309">
    <property type="entry name" value="INNER MEMBRANE PROTEIN YGIH"/>
    <property type="match status" value="1"/>
</dbReference>
<organism evidence="11 12">
    <name type="scientific">Leuconostoc kimchii</name>
    <dbReference type="NCBI Taxonomy" id="136609"/>
    <lineage>
        <taxon>Bacteria</taxon>
        <taxon>Bacillati</taxon>
        <taxon>Bacillota</taxon>
        <taxon>Bacilli</taxon>
        <taxon>Lactobacillales</taxon>
        <taxon>Lactobacillaceae</taxon>
        <taxon>Leuconostoc</taxon>
    </lineage>
</organism>
<evidence type="ECO:0000256" key="10">
    <source>
        <dbReference type="HAMAP-Rule" id="MF_01043"/>
    </source>
</evidence>
<keyword evidence="8 10" id="KW-0594">Phospholipid biosynthesis</keyword>
<dbReference type="Pfam" id="PF02660">
    <property type="entry name" value="G3P_acyltransf"/>
    <property type="match status" value="1"/>
</dbReference>
<accession>A0ABX5SK86</accession>
<comment type="catalytic activity">
    <reaction evidence="10">
        <text>an acyl phosphate + sn-glycerol 3-phosphate = a 1-acyl-sn-glycero-3-phosphate + phosphate</text>
        <dbReference type="Rhea" id="RHEA:34075"/>
        <dbReference type="ChEBI" id="CHEBI:43474"/>
        <dbReference type="ChEBI" id="CHEBI:57597"/>
        <dbReference type="ChEBI" id="CHEBI:57970"/>
        <dbReference type="ChEBI" id="CHEBI:59918"/>
        <dbReference type="EC" id="2.3.1.275"/>
    </reaction>
</comment>
<evidence type="ECO:0000256" key="7">
    <source>
        <dbReference type="ARBA" id="ARBA00023136"/>
    </source>
</evidence>
<keyword evidence="4 10" id="KW-0812">Transmembrane</keyword>
<comment type="similarity">
    <text evidence="10">Belongs to the PlsY family.</text>
</comment>
<keyword evidence="3 10" id="KW-0808">Transferase</keyword>
<dbReference type="PANTHER" id="PTHR30309:SF0">
    <property type="entry name" value="GLYCEROL-3-PHOSPHATE ACYLTRANSFERASE-RELATED"/>
    <property type="match status" value="1"/>
</dbReference>
<dbReference type="RefSeq" id="WP_013103946.1">
    <property type="nucleotide sequence ID" value="NZ_CP037939.1"/>
</dbReference>
<reference evidence="11 12" key="1">
    <citation type="submission" date="2019-03" db="EMBL/GenBank/DDBJ databases">
        <title>Complete Genome Sequence of Leuconostoc kimchii strain NKJ218 Isolated from Homemade Kimchi.</title>
        <authorList>
            <person name="Jung J.Y."/>
            <person name="Jin H.M."/>
            <person name="Jung J.-W."/>
            <person name="Lee S.-Y."/>
            <person name="Ryu B.-G."/>
            <person name="Han S.-S."/>
            <person name="Kang H.K."/>
            <person name="Choi H.W."/>
            <person name="Chung E.J."/>
            <person name="Choi K.-M."/>
        </authorList>
    </citation>
    <scope>NUCLEOTIDE SEQUENCE [LARGE SCALE GENOMIC DNA]</scope>
    <source>
        <strain evidence="11 12">NKJ218</strain>
    </source>
</reference>
<evidence type="ECO:0000256" key="2">
    <source>
        <dbReference type="ARBA" id="ARBA00022516"/>
    </source>
</evidence>
<evidence type="ECO:0000313" key="12">
    <source>
        <dbReference type="Proteomes" id="UP000295756"/>
    </source>
</evidence>
<comment type="function">
    <text evidence="10">Catalyzes the transfer of an acyl group from acyl-phosphate (acyl-PO(4)) to glycerol-3-phosphate (G3P) to form lysophosphatidic acid (LPA). This enzyme utilizes acyl-phosphate as fatty acyl donor, but not acyl-CoA or acyl-ACP.</text>
</comment>
<protein>
    <recommendedName>
        <fullName evidence="10">Glycerol-3-phosphate acyltransferase</fullName>
    </recommendedName>
    <alternativeName>
        <fullName evidence="10">Acyl-PO4 G3P acyltransferase</fullName>
    </alternativeName>
    <alternativeName>
        <fullName evidence="10">Acyl-phosphate--glycerol-3-phosphate acyltransferase</fullName>
    </alternativeName>
    <alternativeName>
        <fullName evidence="10">G3P acyltransferase</fullName>
        <shortName evidence="10">GPAT</shortName>
        <ecNumber evidence="10">2.3.1.275</ecNumber>
    </alternativeName>
    <alternativeName>
        <fullName evidence="10">Lysophosphatidic acid synthase</fullName>
        <shortName evidence="10">LPA synthase</shortName>
    </alternativeName>
</protein>
<dbReference type="HAMAP" id="MF_01043">
    <property type="entry name" value="PlsY"/>
    <property type="match status" value="1"/>
</dbReference>
<dbReference type="EMBL" id="CP037939">
    <property type="protein sequence ID" value="QBR47790.1"/>
    <property type="molecule type" value="Genomic_DNA"/>
</dbReference>
<dbReference type="InterPro" id="IPR003811">
    <property type="entry name" value="G3P_acylTferase_PlsY"/>
</dbReference>
<feature type="transmembrane region" description="Helical" evidence="10">
    <location>
        <begin position="154"/>
        <end position="174"/>
    </location>
</feature>
<evidence type="ECO:0000256" key="9">
    <source>
        <dbReference type="ARBA" id="ARBA00023264"/>
    </source>
</evidence>
<dbReference type="EC" id="2.3.1.275" evidence="10"/>
<keyword evidence="2 10" id="KW-0444">Lipid biosynthesis</keyword>
<sequence length="206" mass="22780">MFLIILMFILSYLLGSLMPGLWIGQVFYHKDIRDEGSGNIGTTNSFRVLGPVAGVVTLTLDLLKGTAAGLLPLLFHSHINPMLVGIAAIIGHTFSIWLKFKGGKAVATSAGVLLAYNPQFFMLVILIFILILILTSMVSLSAMISFSFAVITSLFYHDFTLTFVAAILTIFVFYRHRSNIKRIKNGTESTVPFGIYAMIRKKNNKK</sequence>
<keyword evidence="12" id="KW-1185">Reference proteome</keyword>
<name>A0ABX5SK86_9LACO</name>